<accession>A0A9P5YRD0</accession>
<feature type="compositionally biased region" description="Polar residues" evidence="1">
    <location>
        <begin position="93"/>
        <end position="112"/>
    </location>
</feature>
<dbReference type="AlphaFoldDB" id="A0A9P5YRD0"/>
<feature type="region of interest" description="Disordered" evidence="1">
    <location>
        <begin position="88"/>
        <end position="112"/>
    </location>
</feature>
<keyword evidence="2" id="KW-1133">Transmembrane helix</keyword>
<sequence length="359" mass="39530">MTSSPPELTISKEFDRIYSAETDDSPFGSSLVTPTDEEIYVEQGIHERLDAAETILGYFGSKDIVSDVPKTKTIHTLQGNVREVLDVQRSESDSPNNNDGHLQDMSPSLSSDANSSQVIASIVISSSSSESIQRPITTGLYTLPNDHIVVDPEPDLNDIDAQKESSQPVDADLLSATEHDLGTVPLVDQLALANTLTCKALVHITLRVVFFLPWCVTVGGALILSPDHVEYVVFQSGYIEPLCGIRRFSHFAEYGFQHIVAFLTFLGLVTWVAPTAGFLCIGGLMAQFCWTWHSFLVDYTIPLGEDDQQTVYLLATSTWLNDTTVDLRKVGHSYYASENPTNDVYISADSIAWRDTKSD</sequence>
<proteinExistence type="predicted"/>
<keyword evidence="2" id="KW-0472">Membrane</keyword>
<evidence type="ECO:0000313" key="4">
    <source>
        <dbReference type="Proteomes" id="UP000807469"/>
    </source>
</evidence>
<feature type="transmembrane region" description="Helical" evidence="2">
    <location>
        <begin position="259"/>
        <end position="286"/>
    </location>
</feature>
<dbReference type="OrthoDB" id="2752889at2759"/>
<evidence type="ECO:0000256" key="1">
    <source>
        <dbReference type="SAM" id="MobiDB-lite"/>
    </source>
</evidence>
<dbReference type="EMBL" id="MU155401">
    <property type="protein sequence ID" value="KAF9474019.1"/>
    <property type="molecule type" value="Genomic_DNA"/>
</dbReference>
<evidence type="ECO:0000313" key="3">
    <source>
        <dbReference type="EMBL" id="KAF9474019.1"/>
    </source>
</evidence>
<reference evidence="3" key="1">
    <citation type="submission" date="2020-11" db="EMBL/GenBank/DDBJ databases">
        <authorList>
            <consortium name="DOE Joint Genome Institute"/>
            <person name="Ahrendt S."/>
            <person name="Riley R."/>
            <person name="Andreopoulos W."/>
            <person name="Labutti K."/>
            <person name="Pangilinan J."/>
            <person name="Ruiz-Duenas F.J."/>
            <person name="Barrasa J.M."/>
            <person name="Sanchez-Garcia M."/>
            <person name="Camarero S."/>
            <person name="Miyauchi S."/>
            <person name="Serrano A."/>
            <person name="Linde D."/>
            <person name="Babiker R."/>
            <person name="Drula E."/>
            <person name="Ayuso-Fernandez I."/>
            <person name="Pacheco R."/>
            <person name="Padilla G."/>
            <person name="Ferreira P."/>
            <person name="Barriuso J."/>
            <person name="Kellner H."/>
            <person name="Castanera R."/>
            <person name="Alfaro M."/>
            <person name="Ramirez L."/>
            <person name="Pisabarro A.G."/>
            <person name="Kuo A."/>
            <person name="Tritt A."/>
            <person name="Lipzen A."/>
            <person name="He G."/>
            <person name="Yan M."/>
            <person name="Ng V."/>
            <person name="Cullen D."/>
            <person name="Martin F."/>
            <person name="Rosso M.-N."/>
            <person name="Henrissat B."/>
            <person name="Hibbett D."/>
            <person name="Martinez A.T."/>
            <person name="Grigoriev I.V."/>
        </authorList>
    </citation>
    <scope>NUCLEOTIDE SEQUENCE</scope>
    <source>
        <strain evidence="3">CIRM-BRFM 674</strain>
    </source>
</reference>
<protein>
    <submittedName>
        <fullName evidence="3">Uncharacterized protein</fullName>
    </submittedName>
</protein>
<organism evidence="3 4">
    <name type="scientific">Pholiota conissans</name>
    <dbReference type="NCBI Taxonomy" id="109636"/>
    <lineage>
        <taxon>Eukaryota</taxon>
        <taxon>Fungi</taxon>
        <taxon>Dikarya</taxon>
        <taxon>Basidiomycota</taxon>
        <taxon>Agaricomycotina</taxon>
        <taxon>Agaricomycetes</taxon>
        <taxon>Agaricomycetidae</taxon>
        <taxon>Agaricales</taxon>
        <taxon>Agaricineae</taxon>
        <taxon>Strophariaceae</taxon>
        <taxon>Pholiota</taxon>
    </lineage>
</organism>
<name>A0A9P5YRD0_9AGAR</name>
<evidence type="ECO:0000256" key="2">
    <source>
        <dbReference type="SAM" id="Phobius"/>
    </source>
</evidence>
<gene>
    <name evidence="3" type="ORF">BDN70DRAFT_345244</name>
</gene>
<feature type="transmembrane region" description="Helical" evidence="2">
    <location>
        <begin position="204"/>
        <end position="224"/>
    </location>
</feature>
<keyword evidence="2" id="KW-0812">Transmembrane</keyword>
<comment type="caution">
    <text evidence="3">The sequence shown here is derived from an EMBL/GenBank/DDBJ whole genome shotgun (WGS) entry which is preliminary data.</text>
</comment>
<dbReference type="Proteomes" id="UP000807469">
    <property type="component" value="Unassembled WGS sequence"/>
</dbReference>
<keyword evidence="4" id="KW-1185">Reference proteome</keyword>